<proteinExistence type="predicted"/>
<organism evidence="2 3">
    <name type="scientific">Stachybotrys chartarum (strain CBS 109288 / IBT 7711)</name>
    <name type="common">Toxic black mold</name>
    <name type="synonym">Stilbospora chartarum</name>
    <dbReference type="NCBI Taxonomy" id="1280523"/>
    <lineage>
        <taxon>Eukaryota</taxon>
        <taxon>Fungi</taxon>
        <taxon>Dikarya</taxon>
        <taxon>Ascomycota</taxon>
        <taxon>Pezizomycotina</taxon>
        <taxon>Sordariomycetes</taxon>
        <taxon>Hypocreomycetidae</taxon>
        <taxon>Hypocreales</taxon>
        <taxon>Stachybotryaceae</taxon>
        <taxon>Stachybotrys</taxon>
    </lineage>
</organism>
<feature type="compositionally biased region" description="Acidic residues" evidence="1">
    <location>
        <begin position="146"/>
        <end position="159"/>
    </location>
</feature>
<evidence type="ECO:0000313" key="2">
    <source>
        <dbReference type="EMBL" id="KEY73859.1"/>
    </source>
</evidence>
<dbReference type="AlphaFoldDB" id="A0A084B8I0"/>
<gene>
    <name evidence="2" type="ORF">S7711_11498</name>
</gene>
<evidence type="ECO:0000313" key="3">
    <source>
        <dbReference type="Proteomes" id="UP000028045"/>
    </source>
</evidence>
<keyword evidence="3" id="KW-1185">Reference proteome</keyword>
<dbReference type="HOGENOM" id="CLU_1664990_0_0_1"/>
<sequence length="159" mass="17630">MSDFSDSVFPLEDFIHTQDNAYPAGSTQLPLPSSQASYLTNFIQRAQAADFSPSSSTPSSLSSSIDREIYPTNIDLAAVADDLLDDALAAYNSFIEEDLPDDNISSRSYTTEDIDNAFFNARNESLEPYSDNENNEPTHKPIIIQEEGEEGQDLLNDEY</sequence>
<protein>
    <submittedName>
        <fullName evidence="2">Uncharacterized protein</fullName>
    </submittedName>
</protein>
<feature type="region of interest" description="Disordered" evidence="1">
    <location>
        <begin position="126"/>
        <end position="159"/>
    </location>
</feature>
<reference evidence="2 3" key="1">
    <citation type="journal article" date="2014" name="BMC Genomics">
        <title>Comparative genome sequencing reveals chemotype-specific gene clusters in the toxigenic black mold Stachybotrys.</title>
        <authorList>
            <person name="Semeiks J."/>
            <person name="Borek D."/>
            <person name="Otwinowski Z."/>
            <person name="Grishin N.V."/>
        </authorList>
    </citation>
    <scope>NUCLEOTIDE SEQUENCE [LARGE SCALE GENOMIC DNA]</scope>
    <source>
        <strain evidence="3">CBS 109288 / IBT 7711</strain>
    </source>
</reference>
<accession>A0A084B8I0</accession>
<name>A0A084B8I0_STACB</name>
<dbReference type="Proteomes" id="UP000028045">
    <property type="component" value="Unassembled WGS sequence"/>
</dbReference>
<feature type="non-terminal residue" evidence="2">
    <location>
        <position position="159"/>
    </location>
</feature>
<dbReference type="EMBL" id="KL647712">
    <property type="protein sequence ID" value="KEY73859.1"/>
    <property type="molecule type" value="Genomic_DNA"/>
</dbReference>
<evidence type="ECO:0000256" key="1">
    <source>
        <dbReference type="SAM" id="MobiDB-lite"/>
    </source>
</evidence>